<organism evidence="1 2">
    <name type="scientific">Lupinus albus</name>
    <name type="common">White lupine</name>
    <name type="synonym">Lupinus termis</name>
    <dbReference type="NCBI Taxonomy" id="3870"/>
    <lineage>
        <taxon>Eukaryota</taxon>
        <taxon>Viridiplantae</taxon>
        <taxon>Streptophyta</taxon>
        <taxon>Embryophyta</taxon>
        <taxon>Tracheophyta</taxon>
        <taxon>Spermatophyta</taxon>
        <taxon>Magnoliopsida</taxon>
        <taxon>eudicotyledons</taxon>
        <taxon>Gunneridae</taxon>
        <taxon>Pentapetalae</taxon>
        <taxon>rosids</taxon>
        <taxon>fabids</taxon>
        <taxon>Fabales</taxon>
        <taxon>Fabaceae</taxon>
        <taxon>Papilionoideae</taxon>
        <taxon>50 kb inversion clade</taxon>
        <taxon>genistoids sensu lato</taxon>
        <taxon>core genistoids</taxon>
        <taxon>Genisteae</taxon>
        <taxon>Lupinus</taxon>
    </lineage>
</organism>
<keyword evidence="2" id="KW-1185">Reference proteome</keyword>
<evidence type="ECO:0000313" key="1">
    <source>
        <dbReference type="EMBL" id="KAE9586788.1"/>
    </source>
</evidence>
<name>A0A6A4NJS6_LUPAL</name>
<evidence type="ECO:0000313" key="2">
    <source>
        <dbReference type="Proteomes" id="UP000447434"/>
    </source>
</evidence>
<accession>A0A6A4NJS6</accession>
<proteinExistence type="predicted"/>
<protein>
    <submittedName>
        <fullName evidence="1">Uncharacterized protein</fullName>
    </submittedName>
</protein>
<sequence length="71" mass="8124">MARVLSFKLNVGHFPHLADLVTRINYNYFYLSANGNLMTASSSGSVIPRFGKALVKLFGLRWVIMTFMYIY</sequence>
<dbReference type="OrthoDB" id="1732835at2759"/>
<reference evidence="2" key="1">
    <citation type="journal article" date="2020" name="Nat. Commun.">
        <title>Genome sequence of the cluster root forming white lupin.</title>
        <authorList>
            <person name="Hufnagel B."/>
            <person name="Marques A."/>
            <person name="Soriano A."/>
            <person name="Marques L."/>
            <person name="Divol F."/>
            <person name="Doumas P."/>
            <person name="Sallet E."/>
            <person name="Mancinotti D."/>
            <person name="Carrere S."/>
            <person name="Marande W."/>
            <person name="Arribat S."/>
            <person name="Keller J."/>
            <person name="Huneau C."/>
            <person name="Blein T."/>
            <person name="Aime D."/>
            <person name="Laguerre M."/>
            <person name="Taylor J."/>
            <person name="Schubert V."/>
            <person name="Nelson M."/>
            <person name="Geu-Flores F."/>
            <person name="Crespi M."/>
            <person name="Gallardo-Guerrero K."/>
            <person name="Delaux P.-M."/>
            <person name="Salse J."/>
            <person name="Berges H."/>
            <person name="Guyot R."/>
            <person name="Gouzy J."/>
            <person name="Peret B."/>
        </authorList>
    </citation>
    <scope>NUCLEOTIDE SEQUENCE [LARGE SCALE GENOMIC DNA]</scope>
    <source>
        <strain evidence="2">cv. Amiga</strain>
    </source>
</reference>
<dbReference type="Proteomes" id="UP000447434">
    <property type="component" value="Chromosome 23"/>
</dbReference>
<dbReference type="AlphaFoldDB" id="A0A6A4NJS6"/>
<gene>
    <name evidence="1" type="ORF">Lalb_Chr23g0266901</name>
</gene>
<dbReference type="EMBL" id="WOCE01000023">
    <property type="protein sequence ID" value="KAE9586788.1"/>
    <property type="molecule type" value="Genomic_DNA"/>
</dbReference>
<comment type="caution">
    <text evidence="1">The sequence shown here is derived from an EMBL/GenBank/DDBJ whole genome shotgun (WGS) entry which is preliminary data.</text>
</comment>